<organism evidence="3 4">
    <name type="scientific">Fusarium tricinctum</name>
    <dbReference type="NCBI Taxonomy" id="61284"/>
    <lineage>
        <taxon>Eukaryota</taxon>
        <taxon>Fungi</taxon>
        <taxon>Dikarya</taxon>
        <taxon>Ascomycota</taxon>
        <taxon>Pezizomycotina</taxon>
        <taxon>Sordariomycetes</taxon>
        <taxon>Hypocreomycetidae</taxon>
        <taxon>Hypocreales</taxon>
        <taxon>Nectriaceae</taxon>
        <taxon>Fusarium</taxon>
        <taxon>Fusarium tricinctum species complex</taxon>
    </lineage>
</organism>
<protein>
    <recommendedName>
        <fullName evidence="2">2EXR domain-containing protein</fullName>
    </recommendedName>
</protein>
<dbReference type="EMBL" id="JAGPXF010000005">
    <property type="protein sequence ID" value="KAH7241980.1"/>
    <property type="molecule type" value="Genomic_DNA"/>
</dbReference>
<dbReference type="AlphaFoldDB" id="A0A8K0WAM7"/>
<evidence type="ECO:0000313" key="3">
    <source>
        <dbReference type="EMBL" id="KAH7241980.1"/>
    </source>
</evidence>
<comment type="caution">
    <text evidence="3">The sequence shown here is derived from an EMBL/GenBank/DDBJ whole genome shotgun (WGS) entry which is preliminary data.</text>
</comment>
<evidence type="ECO:0000259" key="2">
    <source>
        <dbReference type="Pfam" id="PF20150"/>
    </source>
</evidence>
<feature type="domain" description="2EXR" evidence="2">
    <location>
        <begin position="6"/>
        <end position="110"/>
    </location>
</feature>
<evidence type="ECO:0000313" key="4">
    <source>
        <dbReference type="Proteomes" id="UP000813427"/>
    </source>
</evidence>
<evidence type="ECO:0000256" key="1">
    <source>
        <dbReference type="SAM" id="MobiDB-lite"/>
    </source>
</evidence>
<feature type="compositionally biased region" description="Polar residues" evidence="1">
    <location>
        <begin position="406"/>
        <end position="420"/>
    </location>
</feature>
<name>A0A8K0WAM7_9HYPO</name>
<keyword evidence="4" id="KW-1185">Reference proteome</keyword>
<sequence>MSSDTFPQFLNLPKEIQLLIWEAAVRPPDRHVHRFFIADYHLKKPSPLFPIKENFLQLLRTKVPAYESVSHSSGFSLAVPADDIDGNRNDSVYLSDSCLWTFSKESRQAMEKRFQKNEWWSYLKSPFHPRRTAAPGDYLSREGASHTASYRDDNGVVKHITIDFDKDLIHLDPRYLRNSDWFHLRQDCHLPLFDYRANLRPEAKPSFIGDNIALDYDHSILDVFLERKVHYRKKELGMGVEDFNDMLSMLHGCAKRTIWFIDYGLVHIKATTEDVSVKGKETTQRTQAGQDLLSAREIFRSDDFRYTEVRREDIGPVWLPSNDEIENTESTTAFDMFDCLVQQGRFDGDGFDRLRVLACQSRHGRLTQPRRPWAKRCPGDSTCEVCGVKEPVPRVRPSTIKREGSDSSTDISMSDLNLFD</sequence>
<dbReference type="Pfam" id="PF20150">
    <property type="entry name" value="2EXR"/>
    <property type="match status" value="1"/>
</dbReference>
<dbReference type="Proteomes" id="UP000813427">
    <property type="component" value="Unassembled WGS sequence"/>
</dbReference>
<accession>A0A8K0WAM7</accession>
<dbReference type="InterPro" id="IPR045518">
    <property type="entry name" value="2EXR"/>
</dbReference>
<feature type="region of interest" description="Disordered" evidence="1">
    <location>
        <begin position="396"/>
        <end position="420"/>
    </location>
</feature>
<dbReference type="OrthoDB" id="3596450at2759"/>
<proteinExistence type="predicted"/>
<gene>
    <name evidence="3" type="ORF">BKA59DRAFT_556937</name>
</gene>
<reference evidence="3" key="1">
    <citation type="journal article" date="2021" name="Nat. Commun.">
        <title>Genetic determinants of endophytism in the Arabidopsis root mycobiome.</title>
        <authorList>
            <person name="Mesny F."/>
            <person name="Miyauchi S."/>
            <person name="Thiergart T."/>
            <person name="Pickel B."/>
            <person name="Atanasova L."/>
            <person name="Karlsson M."/>
            <person name="Huettel B."/>
            <person name="Barry K.W."/>
            <person name="Haridas S."/>
            <person name="Chen C."/>
            <person name="Bauer D."/>
            <person name="Andreopoulos W."/>
            <person name="Pangilinan J."/>
            <person name="LaButti K."/>
            <person name="Riley R."/>
            <person name="Lipzen A."/>
            <person name="Clum A."/>
            <person name="Drula E."/>
            <person name="Henrissat B."/>
            <person name="Kohler A."/>
            <person name="Grigoriev I.V."/>
            <person name="Martin F.M."/>
            <person name="Hacquard S."/>
        </authorList>
    </citation>
    <scope>NUCLEOTIDE SEQUENCE</scope>
    <source>
        <strain evidence="3">MPI-SDFR-AT-0068</strain>
    </source>
</reference>